<dbReference type="PANTHER" id="PTHR11644:SF2">
    <property type="entry name" value="CYTIDINE DEAMINASE"/>
    <property type="match status" value="1"/>
</dbReference>
<dbReference type="Pfam" id="PF00383">
    <property type="entry name" value="dCMP_cyt_deam_1"/>
    <property type="match status" value="1"/>
</dbReference>
<proteinExistence type="inferred from homology"/>
<sequence length="166" mass="17928">MCWHAGRTASSLENRTISFELGESEVELYRTARELLLEAHHPENHRVAVAMRGGSGAVYLGLHVGSKRINVCAESSALANARIAGESSIHSVVAVSMDEHGEPQVTNPCGVCRELLRNYGTETIVLVDAEGEVGMVPLLELLPFPWMRAAETEWSTLPPSVSAAAH</sequence>
<keyword evidence="3" id="KW-0378">Hydrolase</keyword>
<dbReference type="InterPro" id="IPR016192">
    <property type="entry name" value="APOBEC/CMP_deaminase_Zn-bd"/>
</dbReference>
<organism evidence="6 7">
    <name type="scientific">Arthrobacter terricola</name>
    <dbReference type="NCBI Taxonomy" id="2547396"/>
    <lineage>
        <taxon>Bacteria</taxon>
        <taxon>Bacillati</taxon>
        <taxon>Actinomycetota</taxon>
        <taxon>Actinomycetes</taxon>
        <taxon>Micrococcales</taxon>
        <taxon>Micrococcaceae</taxon>
        <taxon>Arthrobacter</taxon>
    </lineage>
</organism>
<dbReference type="PROSITE" id="PS00903">
    <property type="entry name" value="CYT_DCMP_DEAMINASES_1"/>
    <property type="match status" value="1"/>
</dbReference>
<evidence type="ECO:0000313" key="6">
    <source>
        <dbReference type="EMBL" id="TDF99088.1"/>
    </source>
</evidence>
<keyword evidence="2" id="KW-0479">Metal-binding</keyword>
<evidence type="ECO:0000313" key="7">
    <source>
        <dbReference type="Proteomes" id="UP000295511"/>
    </source>
</evidence>
<dbReference type="InterPro" id="IPR016193">
    <property type="entry name" value="Cytidine_deaminase-like"/>
</dbReference>
<gene>
    <name evidence="6" type="ORF">E1809_05820</name>
</gene>
<evidence type="ECO:0000259" key="5">
    <source>
        <dbReference type="Pfam" id="PF00383"/>
    </source>
</evidence>
<comment type="caution">
    <text evidence="6">The sequence shown here is derived from an EMBL/GenBank/DDBJ whole genome shotgun (WGS) entry which is preliminary data.</text>
</comment>
<accession>A0A4R5KVB6</accession>
<dbReference type="EMBL" id="SMRU01000005">
    <property type="protein sequence ID" value="TDF99088.1"/>
    <property type="molecule type" value="Genomic_DNA"/>
</dbReference>
<dbReference type="PANTHER" id="PTHR11644">
    <property type="entry name" value="CYTIDINE DEAMINASE"/>
    <property type="match status" value="1"/>
</dbReference>
<dbReference type="Gene3D" id="3.40.140.10">
    <property type="entry name" value="Cytidine Deaminase, domain 2"/>
    <property type="match status" value="1"/>
</dbReference>
<dbReference type="GO" id="GO:0072527">
    <property type="term" value="P:pyrimidine-containing compound metabolic process"/>
    <property type="evidence" value="ECO:0007669"/>
    <property type="project" value="UniProtKB-ARBA"/>
</dbReference>
<dbReference type="GO" id="GO:0008270">
    <property type="term" value="F:zinc ion binding"/>
    <property type="evidence" value="ECO:0007669"/>
    <property type="project" value="InterPro"/>
</dbReference>
<dbReference type="InterPro" id="IPR050202">
    <property type="entry name" value="Cyt/Deoxycyt_deaminase"/>
</dbReference>
<keyword evidence="4" id="KW-0862">Zinc</keyword>
<evidence type="ECO:0000256" key="4">
    <source>
        <dbReference type="ARBA" id="ARBA00022833"/>
    </source>
</evidence>
<evidence type="ECO:0000256" key="1">
    <source>
        <dbReference type="ARBA" id="ARBA00006576"/>
    </source>
</evidence>
<name>A0A4R5KVB6_9MICC</name>
<evidence type="ECO:0000256" key="3">
    <source>
        <dbReference type="ARBA" id="ARBA00022801"/>
    </source>
</evidence>
<dbReference type="Proteomes" id="UP000295511">
    <property type="component" value="Unassembled WGS sequence"/>
</dbReference>
<dbReference type="GO" id="GO:0042802">
    <property type="term" value="F:identical protein binding"/>
    <property type="evidence" value="ECO:0007669"/>
    <property type="project" value="UniProtKB-ARBA"/>
</dbReference>
<dbReference type="AlphaFoldDB" id="A0A4R5KVB6"/>
<dbReference type="GO" id="GO:0055086">
    <property type="term" value="P:nucleobase-containing small molecule metabolic process"/>
    <property type="evidence" value="ECO:0007669"/>
    <property type="project" value="UniProtKB-ARBA"/>
</dbReference>
<dbReference type="CDD" id="cd01283">
    <property type="entry name" value="cytidine_deaminase"/>
    <property type="match status" value="1"/>
</dbReference>
<dbReference type="GO" id="GO:0005829">
    <property type="term" value="C:cytosol"/>
    <property type="evidence" value="ECO:0007669"/>
    <property type="project" value="TreeGrafter"/>
</dbReference>
<dbReference type="InterPro" id="IPR002125">
    <property type="entry name" value="CMP_dCMP_dom"/>
</dbReference>
<reference evidence="6 7" key="1">
    <citation type="submission" date="2019-03" db="EMBL/GenBank/DDBJ databases">
        <title>Whole genome sequence of Arthrobacter sp JH1-1.</title>
        <authorList>
            <person name="Trinh H.N."/>
        </authorList>
    </citation>
    <scope>NUCLEOTIDE SEQUENCE [LARGE SCALE GENOMIC DNA]</scope>
    <source>
        <strain evidence="6 7">JH1-1</strain>
    </source>
</reference>
<feature type="domain" description="CMP/dCMP-type deaminase" evidence="5">
    <location>
        <begin position="27"/>
        <end position="126"/>
    </location>
</feature>
<evidence type="ECO:0000256" key="2">
    <source>
        <dbReference type="ARBA" id="ARBA00022723"/>
    </source>
</evidence>
<dbReference type="GO" id="GO:0004126">
    <property type="term" value="F:cytidine deaminase activity"/>
    <property type="evidence" value="ECO:0007669"/>
    <property type="project" value="UniProtKB-ARBA"/>
</dbReference>
<dbReference type="OrthoDB" id="9795347at2"/>
<keyword evidence="7" id="KW-1185">Reference proteome</keyword>
<protein>
    <submittedName>
        <fullName evidence="6">Cytidine deaminase</fullName>
    </submittedName>
</protein>
<comment type="similarity">
    <text evidence="1">Belongs to the cytidine and deoxycytidylate deaminase family.</text>
</comment>
<dbReference type="SUPFAM" id="SSF53927">
    <property type="entry name" value="Cytidine deaminase-like"/>
    <property type="match status" value="1"/>
</dbReference>